<dbReference type="Pfam" id="PF00561">
    <property type="entry name" value="Abhydrolase_1"/>
    <property type="match status" value="1"/>
</dbReference>
<feature type="region of interest" description="Disordered" evidence="1">
    <location>
        <begin position="298"/>
        <end position="333"/>
    </location>
</feature>
<protein>
    <recommendedName>
        <fullName evidence="2">AB hydrolase-1 domain-containing protein</fullName>
    </recommendedName>
</protein>
<dbReference type="PANTHER" id="PTHR43798">
    <property type="entry name" value="MONOACYLGLYCEROL LIPASE"/>
    <property type="match status" value="1"/>
</dbReference>
<evidence type="ECO:0000256" key="1">
    <source>
        <dbReference type="SAM" id="MobiDB-lite"/>
    </source>
</evidence>
<evidence type="ECO:0000259" key="2">
    <source>
        <dbReference type="Pfam" id="PF00561"/>
    </source>
</evidence>
<accession>A0ABY0HFZ3</accession>
<dbReference type="PRINTS" id="PR00111">
    <property type="entry name" value="ABHYDROLASE"/>
</dbReference>
<reference evidence="3 4" key="1">
    <citation type="submission" date="2018-06" db="EMBL/GenBank/DDBJ databases">
        <title>Complete Genomes of Monosporascus.</title>
        <authorList>
            <person name="Robinson A.J."/>
            <person name="Natvig D.O."/>
        </authorList>
    </citation>
    <scope>NUCLEOTIDE SEQUENCE [LARGE SCALE GENOMIC DNA]</scope>
    <source>
        <strain evidence="3 4">CBS 609.92</strain>
    </source>
</reference>
<organism evidence="3 4">
    <name type="scientific">Monosporascus cannonballus</name>
    <dbReference type="NCBI Taxonomy" id="155416"/>
    <lineage>
        <taxon>Eukaryota</taxon>
        <taxon>Fungi</taxon>
        <taxon>Dikarya</taxon>
        <taxon>Ascomycota</taxon>
        <taxon>Pezizomycotina</taxon>
        <taxon>Sordariomycetes</taxon>
        <taxon>Xylariomycetidae</taxon>
        <taxon>Xylariales</taxon>
        <taxon>Xylariales incertae sedis</taxon>
        <taxon>Monosporascus</taxon>
    </lineage>
</organism>
<dbReference type="Proteomes" id="UP000294003">
    <property type="component" value="Unassembled WGS sequence"/>
</dbReference>
<proteinExistence type="predicted"/>
<name>A0ABY0HFZ3_9PEZI</name>
<evidence type="ECO:0000313" key="4">
    <source>
        <dbReference type="Proteomes" id="UP000294003"/>
    </source>
</evidence>
<keyword evidence="4" id="KW-1185">Reference proteome</keyword>
<comment type="caution">
    <text evidence="3">The sequence shown here is derived from an EMBL/GenBank/DDBJ whole genome shotgun (WGS) entry which is preliminary data.</text>
</comment>
<gene>
    <name evidence="3" type="ORF">DL762_001516</name>
</gene>
<feature type="domain" description="AB hydrolase-1" evidence="2">
    <location>
        <begin position="31"/>
        <end position="176"/>
    </location>
</feature>
<feature type="compositionally biased region" description="Gly residues" evidence="1">
    <location>
        <begin position="379"/>
        <end position="388"/>
    </location>
</feature>
<dbReference type="Gene3D" id="3.40.50.1820">
    <property type="entry name" value="alpha/beta hydrolase"/>
    <property type="match status" value="1"/>
</dbReference>
<dbReference type="EMBL" id="QJNS01000025">
    <property type="protein sequence ID" value="RYO92613.1"/>
    <property type="molecule type" value="Genomic_DNA"/>
</dbReference>
<dbReference type="InterPro" id="IPR050266">
    <property type="entry name" value="AB_hydrolase_sf"/>
</dbReference>
<dbReference type="InterPro" id="IPR029058">
    <property type="entry name" value="AB_hydrolase_fold"/>
</dbReference>
<sequence length="402" mass="42385">MSAKTALFTLPSGRVMRYAITASSSSSADGPTVILSNSLCAPLQSWDHVVPVLASEGFRVLRYDPPGHGGSSVAQDLSSTTFDSLADDARHLLRHLGIPKLHAWIGVSMGAATGIVFAARHPNIISRLVACDTISCSPANAGTADVFGPRVSAARQAGNMDTTVGATLERWFGRGWMEENPSETARMRQAMSETSIDGFETCCAALRSKSFDLRPLLEDAGRGVERALLLVGEKDANLPQTMKELRQGIEDGIRKSSDPNASVDLKVIKDSPNGLHASVKGFPNTLHDAPPPIAGILGDPPERGRRRDRGHQAIAEPPFPSPAEPRPSVIAASSGCNPRQAFLRALPVAVVPDDREEGGIILPCDQVRAAGDGEEPGLVPGGRHGGPQRGRCADRGAGAPSE</sequence>
<dbReference type="SUPFAM" id="SSF53474">
    <property type="entry name" value="alpha/beta-Hydrolases"/>
    <property type="match status" value="1"/>
</dbReference>
<evidence type="ECO:0000313" key="3">
    <source>
        <dbReference type="EMBL" id="RYO92613.1"/>
    </source>
</evidence>
<dbReference type="PANTHER" id="PTHR43798:SF33">
    <property type="entry name" value="HYDROLASE, PUTATIVE (AFU_ORTHOLOGUE AFUA_2G14860)-RELATED"/>
    <property type="match status" value="1"/>
</dbReference>
<dbReference type="InterPro" id="IPR000073">
    <property type="entry name" value="AB_hydrolase_1"/>
</dbReference>
<feature type="region of interest" description="Disordered" evidence="1">
    <location>
        <begin position="368"/>
        <end position="402"/>
    </location>
</feature>